<dbReference type="NCBIfam" id="TIGR03238">
    <property type="entry name" value="dnd_assoc_3"/>
    <property type="match status" value="1"/>
</dbReference>
<name>A0A2Z2HT29_9EURY</name>
<sequence length="551" mass="62064">MAIVGSHTDEDTLREGLYVQQDQDERIADFFEKEYDDDGRLMILTGSAGDGKSALIARGYEKAKEKIPEERVKMDATEARRRDENYSDRLTSFFEKIEPDVQSESGPRSAIAINYGLAIDYFQRKGMADTFDGIWSAIDESQNELFHQSDEHNISVLNLSHRETYVTDPDSLGEGLVYDLIDRFDPTNENSPFAEAYEREKSECPAGDNCPLQYNIRQLTSTSVKRQLARLFAGWSVVTGSYLNPRTIIDNIASLLLPKSQPHDQDHEVCPIGAAIENGTTTAHPEDLIWNATFRTLGTNNRTEASKIDPASHTTFAIDQQALEWATEANGTEEKLPSLPAVEFDGSVERVRTVLRKQYLNSGDGETIIDNPTFKEFAAALTFFNNDQPQKHVRRTQELLSTVQKALGGWTGRQRDDGLVEFIDAKRSASYRYLSDWEQPEFDAEMCAKETESLAVPGRLKLMAKPSSSEESLIPIPISFNIYQLLTQVSEGYTPNATDLNQSHAIRVLHSRLEDFTNKRENVVIEGRSNKTKVIIEDDNLALRISREVSK</sequence>
<dbReference type="GeneID" id="32894307"/>
<accession>A0A2Z2HT29</accession>
<keyword evidence="2" id="KW-1185">Reference proteome</keyword>
<dbReference type="EMBL" id="CP019893">
    <property type="protein sequence ID" value="ARS89933.1"/>
    <property type="molecule type" value="Genomic_DNA"/>
</dbReference>
<protein>
    <submittedName>
        <fullName evidence="1">DNA phosphorothioation-dependent restriction protein DptF</fullName>
    </submittedName>
</protein>
<gene>
    <name evidence="1" type="ORF">B1756_09465</name>
</gene>
<evidence type="ECO:0000313" key="2">
    <source>
        <dbReference type="Proteomes" id="UP000250088"/>
    </source>
</evidence>
<proteinExistence type="predicted"/>
<dbReference type="Proteomes" id="UP000250088">
    <property type="component" value="Chromosome"/>
</dbReference>
<dbReference type="AlphaFoldDB" id="A0A2Z2HT29"/>
<reference evidence="2" key="1">
    <citation type="submission" date="2017-02" db="EMBL/GenBank/DDBJ databases">
        <title>Natronthermophilus aegyptiacus gen. nov.,sp. nov., an aerobic, extremely halophilic alkalithermophilic archaeon isolated from the athalassohaline Wadi An Natrun, Egypt.</title>
        <authorList>
            <person name="Zhao B."/>
        </authorList>
    </citation>
    <scope>NUCLEOTIDE SEQUENCE [LARGE SCALE GENOMIC DNA]</scope>
    <source>
        <strain evidence="2">JW/NM-HA 15</strain>
    </source>
</reference>
<dbReference type="KEGG" id="naj:B1756_09465"/>
<dbReference type="RefSeq" id="WP_161493168.1">
    <property type="nucleotide sequence ID" value="NZ_CP019893.1"/>
</dbReference>
<dbReference type="OrthoDB" id="241434at2157"/>
<evidence type="ECO:0000313" key="1">
    <source>
        <dbReference type="EMBL" id="ARS89933.1"/>
    </source>
</evidence>
<organism evidence="1 2">
    <name type="scientific">Natrarchaeobaculum aegyptiacum</name>
    <dbReference type="NCBI Taxonomy" id="745377"/>
    <lineage>
        <taxon>Archaea</taxon>
        <taxon>Methanobacteriati</taxon>
        <taxon>Methanobacteriota</taxon>
        <taxon>Stenosarchaea group</taxon>
        <taxon>Halobacteria</taxon>
        <taxon>Halobacteriales</taxon>
        <taxon>Natrialbaceae</taxon>
        <taxon>Natrarchaeobaculum</taxon>
    </lineage>
</organism>
<dbReference type="InterPro" id="IPR017647">
    <property type="entry name" value="Dnd_assoc_3"/>
</dbReference>